<reference evidence="1" key="1">
    <citation type="submission" date="2013-08" db="EMBL/GenBank/DDBJ databases">
        <authorList>
            <person name="Durkin A.S."/>
            <person name="Haft D.R."/>
            <person name="McCorrison J."/>
            <person name="Torralba M."/>
            <person name="Gillis M."/>
            <person name="Haft D.H."/>
            <person name="Methe B."/>
            <person name="Sutton G."/>
            <person name="Nelson K.E."/>
        </authorList>
    </citation>
    <scope>NUCLEOTIDE SEQUENCE [LARGE SCALE GENOMIC DNA]</scope>
    <source>
        <strain evidence="1">F0233</strain>
    </source>
</reference>
<dbReference type="EMBL" id="ACVN02000153">
    <property type="protein sequence ID" value="ERK57478.1"/>
    <property type="molecule type" value="Genomic_DNA"/>
</dbReference>
<gene>
    <name evidence="1" type="ORF">HMPREF0682_1921</name>
</gene>
<evidence type="ECO:0000313" key="1">
    <source>
        <dbReference type="EMBL" id="ERK57478.1"/>
    </source>
</evidence>
<proteinExistence type="predicted"/>
<comment type="caution">
    <text evidence="1">The sequence shown here is derived from an EMBL/GenBank/DDBJ whole genome shotgun (WGS) entry which is preliminary data.</text>
</comment>
<accession>U2RVA1</accession>
<protein>
    <recommendedName>
        <fullName evidence="3">Integrase core domain protein</fullName>
    </recommendedName>
</protein>
<organism evidence="1 2">
    <name type="scientific">Propionibacterium acidifaciens F0233</name>
    <dbReference type="NCBI Taxonomy" id="553198"/>
    <lineage>
        <taxon>Bacteria</taxon>
        <taxon>Bacillati</taxon>
        <taxon>Actinomycetota</taxon>
        <taxon>Actinomycetes</taxon>
        <taxon>Propionibacteriales</taxon>
        <taxon>Propionibacteriaceae</taxon>
        <taxon>Propionibacterium</taxon>
    </lineage>
</organism>
<sequence>MVTRVRPPVRGATVFHSDINGTLKKELVNRKVYPTRIHAIRDVASWIELRYG</sequence>
<evidence type="ECO:0008006" key="3">
    <source>
        <dbReference type="Google" id="ProtNLM"/>
    </source>
</evidence>
<evidence type="ECO:0000313" key="2">
    <source>
        <dbReference type="Proteomes" id="UP000017052"/>
    </source>
</evidence>
<name>U2RVA1_9ACTN</name>
<dbReference type="Proteomes" id="UP000017052">
    <property type="component" value="Unassembled WGS sequence"/>
</dbReference>
<dbReference type="AlphaFoldDB" id="U2RVA1"/>
<keyword evidence="2" id="KW-1185">Reference proteome</keyword>